<name>A0A9E7J929_9LILI</name>
<proteinExistence type="predicted"/>
<dbReference type="Proteomes" id="UP001055439">
    <property type="component" value="Chromosome 1"/>
</dbReference>
<dbReference type="EMBL" id="CP097502">
    <property type="protein sequence ID" value="URD72523.1"/>
    <property type="molecule type" value="Genomic_DNA"/>
</dbReference>
<dbReference type="AlphaFoldDB" id="A0A9E7J929"/>
<accession>A0A9E7J929</accession>
<evidence type="ECO:0000313" key="2">
    <source>
        <dbReference type="Proteomes" id="UP001055439"/>
    </source>
</evidence>
<gene>
    <name evidence="1" type="ORF">MUK42_36699</name>
</gene>
<sequence length="140" mass="16685">MSRRRHRLLFSGPQQEAALRSPPLLFHRPRRHCRRLHAGKQQQKHQRLPPRHGHESMTGSTITIYMVSHYQQEVCRLSLPRLRWVWLVMERGNSVYIYGWVSILLLRLCRSICLFLTRFCFPPSCSTVSWSKYLVSDQKL</sequence>
<protein>
    <submittedName>
        <fullName evidence="1">Uncharacterized protein</fullName>
    </submittedName>
</protein>
<reference evidence="1" key="1">
    <citation type="submission" date="2022-05" db="EMBL/GenBank/DDBJ databases">
        <title>The Musa troglodytarum L. genome provides insights into the mechanism of non-climacteric behaviour and enrichment of carotenoids.</title>
        <authorList>
            <person name="Wang J."/>
        </authorList>
    </citation>
    <scope>NUCLEOTIDE SEQUENCE</scope>
    <source>
        <tissue evidence="1">Leaf</tissue>
    </source>
</reference>
<keyword evidence="2" id="KW-1185">Reference proteome</keyword>
<organism evidence="1 2">
    <name type="scientific">Musa troglodytarum</name>
    <name type="common">fe'i banana</name>
    <dbReference type="NCBI Taxonomy" id="320322"/>
    <lineage>
        <taxon>Eukaryota</taxon>
        <taxon>Viridiplantae</taxon>
        <taxon>Streptophyta</taxon>
        <taxon>Embryophyta</taxon>
        <taxon>Tracheophyta</taxon>
        <taxon>Spermatophyta</taxon>
        <taxon>Magnoliopsida</taxon>
        <taxon>Liliopsida</taxon>
        <taxon>Zingiberales</taxon>
        <taxon>Musaceae</taxon>
        <taxon>Musa</taxon>
    </lineage>
</organism>
<evidence type="ECO:0000313" key="1">
    <source>
        <dbReference type="EMBL" id="URD72523.1"/>
    </source>
</evidence>